<reference evidence="2 3" key="1">
    <citation type="submission" date="2021-01" db="EMBL/GenBank/DDBJ databases">
        <title>Chryseolinea sp. Jin1 Genome sequencing and assembly.</title>
        <authorList>
            <person name="Kim I."/>
        </authorList>
    </citation>
    <scope>NUCLEOTIDE SEQUENCE [LARGE SCALE GENOMIC DNA]</scope>
    <source>
        <strain evidence="2 3">Jin1</strain>
    </source>
</reference>
<dbReference type="Proteomes" id="UP000613030">
    <property type="component" value="Unassembled WGS sequence"/>
</dbReference>
<evidence type="ECO:0000313" key="2">
    <source>
        <dbReference type="EMBL" id="MBL0744049.1"/>
    </source>
</evidence>
<protein>
    <submittedName>
        <fullName evidence="2">Uncharacterized protein</fullName>
    </submittedName>
</protein>
<proteinExistence type="predicted"/>
<comment type="caution">
    <text evidence="2">The sequence shown here is derived from an EMBL/GenBank/DDBJ whole genome shotgun (WGS) entry which is preliminary data.</text>
</comment>
<dbReference type="RefSeq" id="WP_202013699.1">
    <property type="nucleotide sequence ID" value="NZ_JAERRB010000009.1"/>
</dbReference>
<keyword evidence="1" id="KW-0812">Transmembrane</keyword>
<accession>A0ABS1KXD7</accession>
<evidence type="ECO:0000256" key="1">
    <source>
        <dbReference type="SAM" id="Phobius"/>
    </source>
</evidence>
<keyword evidence="3" id="KW-1185">Reference proteome</keyword>
<feature type="transmembrane region" description="Helical" evidence="1">
    <location>
        <begin position="43"/>
        <end position="60"/>
    </location>
</feature>
<organism evidence="2 3">
    <name type="scientific">Chryseolinea lacunae</name>
    <dbReference type="NCBI Taxonomy" id="2801331"/>
    <lineage>
        <taxon>Bacteria</taxon>
        <taxon>Pseudomonadati</taxon>
        <taxon>Bacteroidota</taxon>
        <taxon>Cytophagia</taxon>
        <taxon>Cytophagales</taxon>
        <taxon>Fulvivirgaceae</taxon>
        <taxon>Chryseolinea</taxon>
    </lineage>
</organism>
<dbReference type="EMBL" id="JAERRB010000009">
    <property type="protein sequence ID" value="MBL0744049.1"/>
    <property type="molecule type" value="Genomic_DNA"/>
</dbReference>
<gene>
    <name evidence="2" type="ORF">JI741_22640</name>
</gene>
<feature type="transmembrane region" description="Helical" evidence="1">
    <location>
        <begin position="83"/>
        <end position="107"/>
    </location>
</feature>
<name>A0ABS1KXD7_9BACT</name>
<keyword evidence="1" id="KW-1133">Transmembrane helix</keyword>
<evidence type="ECO:0000313" key="3">
    <source>
        <dbReference type="Proteomes" id="UP000613030"/>
    </source>
</evidence>
<feature type="transmembrane region" description="Helical" evidence="1">
    <location>
        <begin position="6"/>
        <end position="31"/>
    </location>
</feature>
<keyword evidence="1" id="KW-0472">Membrane</keyword>
<sequence length="116" mass="12893">MKFITQVVAIVVAAYIAQLFFPWYSLAVAAFAMGYFFKSKANFLAGFIAIGLLWFVKAWWTDAVAASDLSARVAEILMLNNKLLLMLLTAFLGGLVGGFAALTGSLLRYERKMKYY</sequence>